<evidence type="ECO:0000256" key="1">
    <source>
        <dbReference type="ARBA" id="ARBA00022734"/>
    </source>
</evidence>
<reference evidence="5" key="1">
    <citation type="submission" date="2025-08" db="UniProtKB">
        <authorList>
            <consortium name="RefSeq"/>
        </authorList>
    </citation>
    <scope>IDENTIFICATION</scope>
</reference>
<dbReference type="SMART" id="SM00034">
    <property type="entry name" value="CLECT"/>
    <property type="match status" value="1"/>
</dbReference>
<dbReference type="PANTHER" id="PTHR22803">
    <property type="entry name" value="MANNOSE, PHOSPHOLIPASE, LECTIN RECEPTOR RELATED"/>
    <property type="match status" value="1"/>
</dbReference>
<dbReference type="GO" id="GO:0030246">
    <property type="term" value="F:carbohydrate binding"/>
    <property type="evidence" value="ECO:0007669"/>
    <property type="project" value="UniProtKB-KW"/>
</dbReference>
<dbReference type="SUPFAM" id="SSF56436">
    <property type="entry name" value="C-type lectin-like"/>
    <property type="match status" value="1"/>
</dbReference>
<dbReference type="RefSeq" id="XP_028256557.1">
    <property type="nucleotide sequence ID" value="XM_028400756.1"/>
</dbReference>
<gene>
    <name evidence="5" type="primary">LOC114432626</name>
</gene>
<protein>
    <submittedName>
        <fullName evidence="5">CD209 antigen-like protein E isoform X1</fullName>
    </submittedName>
</protein>
<dbReference type="Pfam" id="PF00059">
    <property type="entry name" value="Lectin_C"/>
    <property type="match status" value="1"/>
</dbReference>
<dbReference type="OrthoDB" id="2142683at2759"/>
<keyword evidence="1" id="KW-0430">Lectin</keyword>
<dbReference type="CDD" id="cd03590">
    <property type="entry name" value="CLECT_DC-SIGN_like"/>
    <property type="match status" value="1"/>
</dbReference>
<dbReference type="InterPro" id="IPR050111">
    <property type="entry name" value="C-type_lectin/snaclec_domain"/>
</dbReference>
<organism evidence="4 5">
    <name type="scientific">Parambassis ranga</name>
    <name type="common">Indian glassy fish</name>
    <dbReference type="NCBI Taxonomy" id="210632"/>
    <lineage>
        <taxon>Eukaryota</taxon>
        <taxon>Metazoa</taxon>
        <taxon>Chordata</taxon>
        <taxon>Craniata</taxon>
        <taxon>Vertebrata</taxon>
        <taxon>Euteleostomi</taxon>
        <taxon>Actinopterygii</taxon>
        <taxon>Neopterygii</taxon>
        <taxon>Teleostei</taxon>
        <taxon>Neoteleostei</taxon>
        <taxon>Acanthomorphata</taxon>
        <taxon>Ovalentaria</taxon>
        <taxon>Ambassidae</taxon>
        <taxon>Parambassis</taxon>
    </lineage>
</organism>
<evidence type="ECO:0000313" key="5">
    <source>
        <dbReference type="RefSeq" id="XP_028256557.1"/>
    </source>
</evidence>
<dbReference type="Proteomes" id="UP000515145">
    <property type="component" value="Chromosome 2"/>
</dbReference>
<dbReference type="InterPro" id="IPR016186">
    <property type="entry name" value="C-type_lectin-like/link_sf"/>
</dbReference>
<feature type="domain" description="C-type lectin" evidence="3">
    <location>
        <begin position="141"/>
        <end position="271"/>
    </location>
</feature>
<dbReference type="InterPro" id="IPR001304">
    <property type="entry name" value="C-type_lectin-like"/>
</dbReference>
<feature type="transmembrane region" description="Helical" evidence="2">
    <location>
        <begin position="78"/>
        <end position="99"/>
    </location>
</feature>
<dbReference type="GeneID" id="114432626"/>
<dbReference type="InParanoid" id="A0A6P7I165"/>
<evidence type="ECO:0000256" key="2">
    <source>
        <dbReference type="SAM" id="Phobius"/>
    </source>
</evidence>
<dbReference type="Gene3D" id="3.10.100.10">
    <property type="entry name" value="Mannose-Binding Protein A, subunit A"/>
    <property type="match status" value="1"/>
</dbReference>
<dbReference type="PROSITE" id="PS50041">
    <property type="entry name" value="C_TYPE_LECTIN_2"/>
    <property type="match status" value="1"/>
</dbReference>
<sequence length="275" mass="31098">MPEADVVYSDVRVLRLNGKAKASCFCFTEPISSSPDSTYSEVKILKQPSAEPSASADDPAASHPVASIRRSKVTAERVALLVVCVLMAATVIALCVTLVDNMRTKQHMECPKPKLKCVKVNLTETLKDEPCLMCEEGWEQHGGRCYYFYTKNSSWEKSRRFCKEKGGDLVKIDSREEQSFLDSRLSEIMMHAEDKFWIGLTDSQTEAAWTWVDGSPLNQSLTFWSKGEPDDWRRENSKGEDCVRMGEDGKSRDLKTWFDKSCDKPHRSVCEKSAE</sequence>
<proteinExistence type="predicted"/>
<name>A0A6P7I165_9TELE</name>
<keyword evidence="4" id="KW-1185">Reference proteome</keyword>
<keyword evidence="2" id="KW-0812">Transmembrane</keyword>
<dbReference type="InterPro" id="IPR033989">
    <property type="entry name" value="CD209-like_CTLD"/>
</dbReference>
<dbReference type="InterPro" id="IPR016187">
    <property type="entry name" value="CTDL_fold"/>
</dbReference>
<evidence type="ECO:0000259" key="3">
    <source>
        <dbReference type="PROSITE" id="PS50041"/>
    </source>
</evidence>
<evidence type="ECO:0000313" key="4">
    <source>
        <dbReference type="Proteomes" id="UP000515145"/>
    </source>
</evidence>
<keyword evidence="2" id="KW-0472">Membrane</keyword>
<keyword evidence="2" id="KW-1133">Transmembrane helix</keyword>
<accession>A0A6P7I165</accession>
<dbReference type="AlphaFoldDB" id="A0A6P7I165"/>